<dbReference type="AlphaFoldDB" id="A0A9N7VKY7"/>
<reference evidence="1" key="1">
    <citation type="submission" date="2020-03" db="EMBL/GenBank/DDBJ databases">
        <authorList>
            <person name="Weist P."/>
        </authorList>
    </citation>
    <scope>NUCLEOTIDE SEQUENCE</scope>
</reference>
<sequence>MSVLEIAISSSPTQHRHRLRALEDDNIKCLYNMKVSLEVEGGGVLMEAAYPKLHIQNAKPPQTPFLNAPIRFHSSIIHPPSSGPPPHNQLSILSCPDDYF</sequence>
<gene>
    <name evidence="1" type="ORF">PLEPLA_LOCUS39304</name>
</gene>
<evidence type="ECO:0000313" key="1">
    <source>
        <dbReference type="EMBL" id="CAB1451610.1"/>
    </source>
</evidence>
<dbReference type="Proteomes" id="UP001153269">
    <property type="component" value="Unassembled WGS sequence"/>
</dbReference>
<protein>
    <submittedName>
        <fullName evidence="1">Uncharacterized protein</fullName>
    </submittedName>
</protein>
<proteinExistence type="predicted"/>
<evidence type="ECO:0000313" key="2">
    <source>
        <dbReference type="Proteomes" id="UP001153269"/>
    </source>
</evidence>
<dbReference type="EMBL" id="CADEAL010004093">
    <property type="protein sequence ID" value="CAB1451610.1"/>
    <property type="molecule type" value="Genomic_DNA"/>
</dbReference>
<name>A0A9N7VKY7_PLEPL</name>
<accession>A0A9N7VKY7</accession>
<comment type="caution">
    <text evidence="1">The sequence shown here is derived from an EMBL/GenBank/DDBJ whole genome shotgun (WGS) entry which is preliminary data.</text>
</comment>
<organism evidence="1 2">
    <name type="scientific">Pleuronectes platessa</name>
    <name type="common">European plaice</name>
    <dbReference type="NCBI Taxonomy" id="8262"/>
    <lineage>
        <taxon>Eukaryota</taxon>
        <taxon>Metazoa</taxon>
        <taxon>Chordata</taxon>
        <taxon>Craniata</taxon>
        <taxon>Vertebrata</taxon>
        <taxon>Euteleostomi</taxon>
        <taxon>Actinopterygii</taxon>
        <taxon>Neopterygii</taxon>
        <taxon>Teleostei</taxon>
        <taxon>Neoteleostei</taxon>
        <taxon>Acanthomorphata</taxon>
        <taxon>Carangaria</taxon>
        <taxon>Pleuronectiformes</taxon>
        <taxon>Pleuronectoidei</taxon>
        <taxon>Pleuronectidae</taxon>
        <taxon>Pleuronectes</taxon>
    </lineage>
</organism>
<keyword evidence="2" id="KW-1185">Reference proteome</keyword>